<feature type="transmembrane region" description="Helical" evidence="6">
    <location>
        <begin position="148"/>
        <end position="166"/>
    </location>
</feature>
<dbReference type="STRING" id="1206085.SAMN05443575_2644"/>
<evidence type="ECO:0000256" key="6">
    <source>
        <dbReference type="SAM" id="Phobius"/>
    </source>
</evidence>
<feature type="transmembrane region" description="Helical" evidence="6">
    <location>
        <begin position="333"/>
        <end position="357"/>
    </location>
</feature>
<evidence type="ECO:0000256" key="5">
    <source>
        <dbReference type="SAM" id="MobiDB-lite"/>
    </source>
</evidence>
<accession>A0A1M5M840</accession>
<feature type="transmembrane region" description="Helical" evidence="6">
    <location>
        <begin position="378"/>
        <end position="398"/>
    </location>
</feature>
<dbReference type="Pfam" id="PF13520">
    <property type="entry name" value="AA_permease_2"/>
    <property type="match status" value="1"/>
</dbReference>
<dbReference type="EMBL" id="FQVU01000003">
    <property type="protein sequence ID" value="SHG72973.1"/>
    <property type="molecule type" value="Genomic_DNA"/>
</dbReference>
<gene>
    <name evidence="7" type="ORF">SAMN05443575_2644</name>
</gene>
<dbReference type="InterPro" id="IPR002293">
    <property type="entry name" value="AA/rel_permease1"/>
</dbReference>
<feature type="transmembrane region" description="Helical" evidence="6">
    <location>
        <begin position="404"/>
        <end position="428"/>
    </location>
</feature>
<organism evidence="7 8">
    <name type="scientific">Jatrophihabitans endophyticus</name>
    <dbReference type="NCBI Taxonomy" id="1206085"/>
    <lineage>
        <taxon>Bacteria</taxon>
        <taxon>Bacillati</taxon>
        <taxon>Actinomycetota</taxon>
        <taxon>Actinomycetes</taxon>
        <taxon>Jatrophihabitantales</taxon>
        <taxon>Jatrophihabitantaceae</taxon>
        <taxon>Jatrophihabitans</taxon>
    </lineage>
</organism>
<feature type="transmembrane region" description="Helical" evidence="6">
    <location>
        <begin position="473"/>
        <end position="491"/>
    </location>
</feature>
<evidence type="ECO:0000256" key="4">
    <source>
        <dbReference type="ARBA" id="ARBA00023136"/>
    </source>
</evidence>
<dbReference type="Proteomes" id="UP000186132">
    <property type="component" value="Unassembled WGS sequence"/>
</dbReference>
<feature type="transmembrane region" description="Helical" evidence="6">
    <location>
        <begin position="61"/>
        <end position="84"/>
    </location>
</feature>
<feature type="transmembrane region" description="Helical" evidence="6">
    <location>
        <begin position="217"/>
        <end position="242"/>
    </location>
</feature>
<keyword evidence="8" id="KW-1185">Reference proteome</keyword>
<dbReference type="PANTHER" id="PTHR47704">
    <property type="entry name" value="POTASSIUM TRANSPORTER KIMA"/>
    <property type="match status" value="1"/>
</dbReference>
<keyword evidence="4 6" id="KW-0472">Membrane</keyword>
<dbReference type="PANTHER" id="PTHR47704:SF1">
    <property type="entry name" value="POTASSIUM TRANSPORTER KIMA"/>
    <property type="match status" value="1"/>
</dbReference>
<name>A0A1M5M840_9ACTN</name>
<evidence type="ECO:0000256" key="2">
    <source>
        <dbReference type="ARBA" id="ARBA00022692"/>
    </source>
</evidence>
<sequence>MALLPRVLKRIVIGSPMSSEQAGHTLLKKRLALPIFASDALSSVAYATQEILIVLTIGGTAFLYLAPWIAAAVVVLMTAVVLSYRQLVRAYPTGGGDYEVASKNIGRAAGVVVASALLVDYVMTVAVSVSSGVDNVISAVPALGQHRVLMALLFVMLLAAVNLRGLKEAGLTFAAPTYLFAGGVFIMIGTGLLRTVLGDAPVAESAHHQIEPHSGYGSLGLLALMFFTLRAFSSGCTALTGVEAIANGVPAFRPPKARNAQITLAAMGAIAVSMFVGLTAMALISDVRITEDTTTSCAFSDVADSVCDDRPQRTVIAQVAGAIFGGPHSVGFFYIQATTALILVLAANTAFNGFPLLGSILARDKNLPAQLNNRGDRLAYSNGILALAVVAGFLIWIYDANVTRLIQLYIIGVFTSFTLGQSGMVRHWNRLLRTERDPRERARVKRSRLINGFGATLCAIVLVIVVLTKFTKGAYLVLIAMPILYVIMRAINKHYARVADELATEDTGLLMPSRNHVIVLVSKVHKPTLRALAFAKATRPDTLTALTVNIDDETTRALQAEWERHDLPVALTVVESPFREITRPVLDYIKKLRADRPRDVVSVFIPEYVVGKWWEQLLHNQSALRLKGRLLFQPGVMVTSVPWQLESSATKAKRPIPPDGPAAPRTGAPVRTPEAIPGAVPTGPGGKPSDDVPITSG</sequence>
<keyword evidence="2 6" id="KW-0812">Transmembrane</keyword>
<evidence type="ECO:0000256" key="1">
    <source>
        <dbReference type="ARBA" id="ARBA00004141"/>
    </source>
</evidence>
<feature type="region of interest" description="Disordered" evidence="5">
    <location>
        <begin position="649"/>
        <end position="697"/>
    </location>
</feature>
<proteinExistence type="predicted"/>
<evidence type="ECO:0000256" key="3">
    <source>
        <dbReference type="ARBA" id="ARBA00022989"/>
    </source>
</evidence>
<comment type="subcellular location">
    <subcellularLocation>
        <location evidence="1">Membrane</location>
        <topology evidence="1">Multi-pass membrane protein</topology>
    </subcellularLocation>
</comment>
<feature type="transmembrane region" description="Helical" evidence="6">
    <location>
        <begin position="449"/>
        <end position="467"/>
    </location>
</feature>
<dbReference type="GO" id="GO:0022857">
    <property type="term" value="F:transmembrane transporter activity"/>
    <property type="evidence" value="ECO:0007669"/>
    <property type="project" value="InterPro"/>
</dbReference>
<feature type="transmembrane region" description="Helical" evidence="6">
    <location>
        <begin position="105"/>
        <end position="128"/>
    </location>
</feature>
<feature type="transmembrane region" description="Helical" evidence="6">
    <location>
        <begin position="262"/>
        <end position="284"/>
    </location>
</feature>
<dbReference type="InterPro" id="IPR053153">
    <property type="entry name" value="APC_K+_Transporter"/>
</dbReference>
<keyword evidence="3 6" id="KW-1133">Transmembrane helix</keyword>
<evidence type="ECO:0000313" key="7">
    <source>
        <dbReference type="EMBL" id="SHG72973.1"/>
    </source>
</evidence>
<dbReference type="GO" id="GO:0016020">
    <property type="term" value="C:membrane"/>
    <property type="evidence" value="ECO:0007669"/>
    <property type="project" value="UniProtKB-SubCell"/>
</dbReference>
<dbReference type="AlphaFoldDB" id="A0A1M5M840"/>
<protein>
    <submittedName>
        <fullName evidence="7">Amino acid/polyamine/organocation transporter, APC superfamily</fullName>
    </submittedName>
</protein>
<feature type="transmembrane region" description="Helical" evidence="6">
    <location>
        <begin position="178"/>
        <end position="197"/>
    </location>
</feature>
<dbReference type="Gene3D" id="1.20.1740.10">
    <property type="entry name" value="Amino acid/polyamine transporter I"/>
    <property type="match status" value="1"/>
</dbReference>
<reference evidence="7 8" key="1">
    <citation type="submission" date="2016-11" db="EMBL/GenBank/DDBJ databases">
        <authorList>
            <person name="Jaros S."/>
            <person name="Januszkiewicz K."/>
            <person name="Wedrychowicz H."/>
        </authorList>
    </citation>
    <scope>NUCLEOTIDE SEQUENCE [LARGE SCALE GENOMIC DNA]</scope>
    <source>
        <strain evidence="7 8">DSM 45627</strain>
    </source>
</reference>
<evidence type="ECO:0000313" key="8">
    <source>
        <dbReference type="Proteomes" id="UP000186132"/>
    </source>
</evidence>